<accession>A0A8D8PWH8</accession>
<reference evidence="2" key="1">
    <citation type="submission" date="2021-05" db="EMBL/GenBank/DDBJ databases">
        <authorList>
            <person name="Alioto T."/>
            <person name="Alioto T."/>
            <person name="Gomez Garrido J."/>
        </authorList>
    </citation>
    <scope>NUCLEOTIDE SEQUENCE</scope>
</reference>
<dbReference type="AlphaFoldDB" id="A0A8D8PWH8"/>
<organism evidence="2">
    <name type="scientific">Cacopsylla melanoneura</name>
    <dbReference type="NCBI Taxonomy" id="428564"/>
    <lineage>
        <taxon>Eukaryota</taxon>
        <taxon>Metazoa</taxon>
        <taxon>Ecdysozoa</taxon>
        <taxon>Arthropoda</taxon>
        <taxon>Hexapoda</taxon>
        <taxon>Insecta</taxon>
        <taxon>Pterygota</taxon>
        <taxon>Neoptera</taxon>
        <taxon>Paraneoptera</taxon>
        <taxon>Hemiptera</taxon>
        <taxon>Sternorrhyncha</taxon>
        <taxon>Psylloidea</taxon>
        <taxon>Psyllidae</taxon>
        <taxon>Psyllinae</taxon>
        <taxon>Cacopsylla</taxon>
    </lineage>
</organism>
<sequence>MAEEKNPSSVKRKCRAIIIFWKKNMTIFIIEIRALMTFSSVVGCGSLCFILFPKLQLIVRMVFPHHSRFSLGQQGCIFFCKISNGYRTRKLKTATEQKSTNHNAQNYEESEQFCRCPKWRLRSFIWTWLGFVSIVVSPDTDRF</sequence>
<name>A0A8D8PWH8_9HEMI</name>
<keyword evidence="1" id="KW-1133">Transmembrane helix</keyword>
<evidence type="ECO:0000256" key="1">
    <source>
        <dbReference type="SAM" id="Phobius"/>
    </source>
</evidence>
<feature type="transmembrane region" description="Helical" evidence="1">
    <location>
        <begin position="32"/>
        <end position="52"/>
    </location>
</feature>
<evidence type="ECO:0000313" key="2">
    <source>
        <dbReference type="EMBL" id="CAG6616746.1"/>
    </source>
</evidence>
<proteinExistence type="predicted"/>
<keyword evidence="1" id="KW-0472">Membrane</keyword>
<dbReference type="EMBL" id="HBUF01036783">
    <property type="protein sequence ID" value="CAG6616746.1"/>
    <property type="molecule type" value="Transcribed_RNA"/>
</dbReference>
<dbReference type="EMBL" id="HBUF01036779">
    <property type="protein sequence ID" value="CAG6616738.1"/>
    <property type="molecule type" value="Transcribed_RNA"/>
</dbReference>
<evidence type="ECO:0008006" key="3">
    <source>
        <dbReference type="Google" id="ProtNLM"/>
    </source>
</evidence>
<protein>
    <recommendedName>
        <fullName evidence="3">Transmembrane protein</fullName>
    </recommendedName>
</protein>
<keyword evidence="1" id="KW-0812">Transmembrane</keyword>